<proteinExistence type="predicted"/>
<protein>
    <submittedName>
        <fullName evidence="1">CRISPR-associated endonuclease/helicase Cas3</fullName>
    </submittedName>
</protein>
<keyword evidence="1" id="KW-0067">ATP-binding</keyword>
<keyword evidence="2" id="KW-1185">Reference proteome</keyword>
<dbReference type="RefSeq" id="WP_072739900.1">
    <property type="nucleotide sequence ID" value="NZ_CP048813.1"/>
</dbReference>
<dbReference type="EMBL" id="FNDN01000018">
    <property type="protein sequence ID" value="SDJ19133.1"/>
    <property type="molecule type" value="Genomic_DNA"/>
</dbReference>
<name>A0A1G8RQE2_9NOCA</name>
<organism evidence="1 2">
    <name type="scientific">Rhodococcus triatomae</name>
    <dbReference type="NCBI Taxonomy" id="300028"/>
    <lineage>
        <taxon>Bacteria</taxon>
        <taxon>Bacillati</taxon>
        <taxon>Actinomycetota</taxon>
        <taxon>Actinomycetes</taxon>
        <taxon>Mycobacteriales</taxon>
        <taxon>Nocardiaceae</taxon>
        <taxon>Rhodococcus</taxon>
    </lineage>
</organism>
<evidence type="ECO:0000313" key="2">
    <source>
        <dbReference type="Proteomes" id="UP000183263"/>
    </source>
</evidence>
<keyword evidence="1" id="KW-0378">Hydrolase</keyword>
<evidence type="ECO:0000313" key="1">
    <source>
        <dbReference type="EMBL" id="SDJ19133.1"/>
    </source>
</evidence>
<keyword evidence="1" id="KW-0347">Helicase</keyword>
<gene>
    <name evidence="1" type="ORF">SAMN05444695_11870</name>
</gene>
<keyword evidence="1" id="KW-0255">Endonuclease</keyword>
<dbReference type="GO" id="GO:0004386">
    <property type="term" value="F:helicase activity"/>
    <property type="evidence" value="ECO:0007669"/>
    <property type="project" value="UniProtKB-KW"/>
</dbReference>
<keyword evidence="1" id="KW-0540">Nuclease</keyword>
<reference evidence="1 2" key="1">
    <citation type="submission" date="2016-10" db="EMBL/GenBank/DDBJ databases">
        <authorList>
            <person name="de Groot N.N."/>
        </authorList>
    </citation>
    <scope>NUCLEOTIDE SEQUENCE [LARGE SCALE GENOMIC DNA]</scope>
    <source>
        <strain evidence="1 2">DSM 44892</strain>
    </source>
</reference>
<accession>A0A1G8RQE2</accession>
<dbReference type="AlphaFoldDB" id="A0A1G8RQE2"/>
<dbReference type="OrthoDB" id="9810236at2"/>
<sequence length="115" mass="12092">MIPRGATAIAADEEARQEWAASHAPVLLDDHNEAVANRGHTLATALGVAEEVTEALASAGLHHNAGKVDVRFQKRHGAKGDVLAKSERRTAQWLASGKGANGLPVGWRAGRSECP</sequence>
<dbReference type="Proteomes" id="UP000183263">
    <property type="component" value="Unassembled WGS sequence"/>
</dbReference>
<keyword evidence="1" id="KW-0547">Nucleotide-binding</keyword>
<dbReference type="GO" id="GO:0004519">
    <property type="term" value="F:endonuclease activity"/>
    <property type="evidence" value="ECO:0007669"/>
    <property type="project" value="UniProtKB-KW"/>
</dbReference>